<evidence type="ECO:0000313" key="2">
    <source>
        <dbReference type="EMBL" id="PHM39800.1"/>
    </source>
</evidence>
<dbReference type="AlphaFoldDB" id="A0A1I3R8F9"/>
<keyword evidence="1" id="KW-0812">Transmembrane</keyword>
<sequence>MYYHPASRDDNTCTLKYDAYSHAAIIAAIVLLTGFVVVYGLDFLDKKYGISEKLIVFLKEEMKRKPRTPKADLQYFLNTMGRIR</sequence>
<protein>
    <submittedName>
        <fullName evidence="2">Membrane protein</fullName>
    </submittedName>
</protein>
<keyword evidence="5" id="KW-1185">Reference proteome</keyword>
<reference evidence="3" key="2">
    <citation type="submission" date="2016-10" db="EMBL/GenBank/DDBJ databases">
        <authorList>
            <person name="de Groot N.N."/>
        </authorList>
    </citation>
    <scope>NUCLEOTIDE SEQUENCE [LARGE SCALE GENOMIC DNA]</scope>
    <source>
        <strain evidence="3">DSM 17908</strain>
    </source>
</reference>
<proteinExistence type="predicted"/>
<evidence type="ECO:0000313" key="4">
    <source>
        <dbReference type="Proteomes" id="UP000198919"/>
    </source>
</evidence>
<keyword evidence="1" id="KW-1133">Transmembrane helix</keyword>
<dbReference type="EMBL" id="NITY01000008">
    <property type="protein sequence ID" value="PHM39800.1"/>
    <property type="molecule type" value="Genomic_DNA"/>
</dbReference>
<dbReference type="RefSeq" id="WP_244590627.1">
    <property type="nucleotide sequence ID" value="NZ_CAWRBN010000049.1"/>
</dbReference>
<reference evidence="2 5" key="3">
    <citation type="journal article" date="2017" name="Nat. Microbiol.">
        <title>Natural product diversity associated with the nematode symbionts Photorhabdus and Xenorhabdus.</title>
        <authorList>
            <person name="Tobias N.J."/>
            <person name="Wolff H."/>
            <person name="Djahanschiri B."/>
            <person name="Grundmann F."/>
            <person name="Kronenwerth M."/>
            <person name="Shi Y.M."/>
            <person name="Simonyi S."/>
            <person name="Grun P."/>
            <person name="Shapiro-Ilan D."/>
            <person name="Pidot S.J."/>
            <person name="Stinear T.P."/>
            <person name="Ebersberger I."/>
            <person name="Bode H.B."/>
        </authorList>
    </citation>
    <scope>NUCLEOTIDE SEQUENCE [LARGE SCALE GENOMIC DNA]</scope>
    <source>
        <strain evidence="2 5">DSM 17908</strain>
    </source>
</reference>
<evidence type="ECO:0000256" key="1">
    <source>
        <dbReference type="SAM" id="Phobius"/>
    </source>
</evidence>
<reference evidence="4" key="1">
    <citation type="submission" date="2016-10" db="EMBL/GenBank/DDBJ databases">
        <authorList>
            <person name="Varghese N."/>
            <person name="Submissions S."/>
        </authorList>
    </citation>
    <scope>NUCLEOTIDE SEQUENCE [LARGE SCALE GENOMIC DNA]</scope>
    <source>
        <strain evidence="4">DSM 17908</strain>
    </source>
</reference>
<dbReference type="EMBL" id="FORG01000009">
    <property type="protein sequence ID" value="SFJ42924.1"/>
    <property type="molecule type" value="Genomic_DNA"/>
</dbReference>
<name>A0A1I3R8F9_9GAMM</name>
<keyword evidence="1" id="KW-0472">Membrane</keyword>
<organism evidence="3 4">
    <name type="scientific">Xenorhabdus mauleonii</name>
    <dbReference type="NCBI Taxonomy" id="351675"/>
    <lineage>
        <taxon>Bacteria</taxon>
        <taxon>Pseudomonadati</taxon>
        <taxon>Pseudomonadota</taxon>
        <taxon>Gammaproteobacteria</taxon>
        <taxon>Enterobacterales</taxon>
        <taxon>Morganellaceae</taxon>
        <taxon>Xenorhabdus</taxon>
    </lineage>
</organism>
<dbReference type="Proteomes" id="UP000224607">
    <property type="component" value="Unassembled WGS sequence"/>
</dbReference>
<gene>
    <name evidence="3" type="ORF">SAMN05421680_10935</name>
    <name evidence="2" type="ORF">Xmau_02400</name>
</gene>
<accession>A0A1I3R8F9</accession>
<dbReference type="Proteomes" id="UP000198919">
    <property type="component" value="Unassembled WGS sequence"/>
</dbReference>
<feature type="transmembrane region" description="Helical" evidence="1">
    <location>
        <begin position="20"/>
        <end position="41"/>
    </location>
</feature>
<evidence type="ECO:0000313" key="3">
    <source>
        <dbReference type="EMBL" id="SFJ42924.1"/>
    </source>
</evidence>
<evidence type="ECO:0000313" key="5">
    <source>
        <dbReference type="Proteomes" id="UP000224607"/>
    </source>
</evidence>